<evidence type="ECO:0000256" key="2">
    <source>
        <dbReference type="PIRSR" id="PIRSR005962-1"/>
    </source>
</evidence>
<evidence type="ECO:0000313" key="4">
    <source>
        <dbReference type="EMBL" id="TVO59325.1"/>
    </source>
</evidence>
<dbReference type="Proteomes" id="UP000319502">
    <property type="component" value="Unassembled WGS sequence"/>
</dbReference>
<name>A0A557R2E6_9RHOO</name>
<dbReference type="SUPFAM" id="SSF55031">
    <property type="entry name" value="Bacterial exopeptidase dimerisation domain"/>
    <property type="match status" value="1"/>
</dbReference>
<dbReference type="GO" id="GO:0046872">
    <property type="term" value="F:metal ion binding"/>
    <property type="evidence" value="ECO:0007669"/>
    <property type="project" value="UniProtKB-KW"/>
</dbReference>
<dbReference type="AlphaFoldDB" id="A0A557R2E6"/>
<dbReference type="CDD" id="cd05666">
    <property type="entry name" value="M20_Acy1-like"/>
    <property type="match status" value="1"/>
</dbReference>
<dbReference type="InterPro" id="IPR036264">
    <property type="entry name" value="Bact_exopeptidase_dim_dom"/>
</dbReference>
<dbReference type="FunFam" id="3.30.70.360:FF:000001">
    <property type="entry name" value="N-acetyldiaminopimelate deacetylase"/>
    <property type="match status" value="1"/>
</dbReference>
<feature type="binding site" evidence="2">
    <location>
        <position position="160"/>
    </location>
    <ligand>
        <name>Mn(2+)</name>
        <dbReference type="ChEBI" id="CHEBI:29035"/>
        <label>2</label>
    </ligand>
</feature>
<feature type="domain" description="Peptidase M20 dimerisation" evidence="3">
    <location>
        <begin position="183"/>
        <end position="276"/>
    </location>
</feature>
<dbReference type="PANTHER" id="PTHR11014:SF63">
    <property type="entry name" value="METALLOPEPTIDASE, PUTATIVE (AFU_ORTHOLOGUE AFUA_6G09600)-RELATED"/>
    <property type="match status" value="1"/>
</dbReference>
<feature type="binding site" evidence="2">
    <location>
        <position position="360"/>
    </location>
    <ligand>
        <name>Mn(2+)</name>
        <dbReference type="ChEBI" id="CHEBI:29035"/>
        <label>2</label>
    </ligand>
</feature>
<gene>
    <name evidence="4" type="ORF">FHP91_01005</name>
</gene>
<proteinExistence type="predicted"/>
<feature type="binding site" evidence="2">
    <location>
        <position position="101"/>
    </location>
    <ligand>
        <name>Mn(2+)</name>
        <dbReference type="ChEBI" id="CHEBI:29035"/>
        <label>2</label>
    </ligand>
</feature>
<feature type="binding site" evidence="2">
    <location>
        <position position="99"/>
    </location>
    <ligand>
        <name>Mn(2+)</name>
        <dbReference type="ChEBI" id="CHEBI:29035"/>
        <label>2</label>
    </ligand>
</feature>
<sequence>MAQLSPELIADMTEWRHHIHRFPECGFDVQQTSDFIADTLERFGVEVARNIGQTGLVGILRNGDGAAAIGLRADMDALHIHEQNTFDHRSRHEGQMHACGHDGHSAMLLGAACELARTRDFNGTVYFIFQPDEEHGKGAQAMIDAGLFQRFPMDAVYGLHNLPGLPAGSLVVRPGSLMASESSFEIVIEGIGGHAAMPHTGVDPIVVGAQVILGLQTIVSRNLSAIHETAVISATEFITNGTVNVIPSQVTIKGDCRCFTEATLARIEARMEAVVAGICQAAGATYRFEFINTFYPTVNSPAATENVIRAARAALGDDKVNGSCDPFTISEDFSSMLRVKPGCYALLGNGTESVGGCALHNPSYDFNDGILESGARYWVQLVRDQLR</sequence>
<dbReference type="PANTHER" id="PTHR11014">
    <property type="entry name" value="PEPTIDASE M20 FAMILY MEMBER"/>
    <property type="match status" value="1"/>
</dbReference>
<dbReference type="SUPFAM" id="SSF53187">
    <property type="entry name" value="Zn-dependent exopeptidases"/>
    <property type="match status" value="1"/>
</dbReference>
<dbReference type="Gene3D" id="3.30.70.360">
    <property type="match status" value="1"/>
</dbReference>
<dbReference type="InterPro" id="IPR002933">
    <property type="entry name" value="Peptidase_M20"/>
</dbReference>
<evidence type="ECO:0000259" key="3">
    <source>
        <dbReference type="Pfam" id="PF07687"/>
    </source>
</evidence>
<evidence type="ECO:0000256" key="1">
    <source>
        <dbReference type="ARBA" id="ARBA00022801"/>
    </source>
</evidence>
<organism evidence="4 5">
    <name type="scientific">Denitromonas halophila</name>
    <dbReference type="NCBI Taxonomy" id="1629404"/>
    <lineage>
        <taxon>Bacteria</taxon>
        <taxon>Pseudomonadati</taxon>
        <taxon>Pseudomonadota</taxon>
        <taxon>Betaproteobacteria</taxon>
        <taxon>Rhodocyclales</taxon>
        <taxon>Zoogloeaceae</taxon>
        <taxon>Denitromonas</taxon>
    </lineage>
</organism>
<dbReference type="InterPro" id="IPR011650">
    <property type="entry name" value="Peptidase_M20_dimer"/>
</dbReference>
<dbReference type="Pfam" id="PF01546">
    <property type="entry name" value="Peptidase_M20"/>
    <property type="match status" value="1"/>
</dbReference>
<dbReference type="EMBL" id="VMNK01000002">
    <property type="protein sequence ID" value="TVO59325.1"/>
    <property type="molecule type" value="Genomic_DNA"/>
</dbReference>
<dbReference type="PIRSF" id="PIRSF005962">
    <property type="entry name" value="Pept_M20D_amidohydro"/>
    <property type="match status" value="1"/>
</dbReference>
<dbReference type="NCBIfam" id="TIGR01891">
    <property type="entry name" value="amidohydrolases"/>
    <property type="match status" value="1"/>
</dbReference>
<dbReference type="GO" id="GO:0050118">
    <property type="term" value="F:N-acetyldiaminopimelate deacetylase activity"/>
    <property type="evidence" value="ECO:0007669"/>
    <property type="project" value="UniProtKB-ARBA"/>
</dbReference>
<protein>
    <submittedName>
        <fullName evidence="4">Amidohydrolase</fullName>
    </submittedName>
</protein>
<feature type="binding site" evidence="2">
    <location>
        <position position="134"/>
    </location>
    <ligand>
        <name>Mn(2+)</name>
        <dbReference type="ChEBI" id="CHEBI:29035"/>
        <label>2</label>
    </ligand>
</feature>
<keyword evidence="5" id="KW-1185">Reference proteome</keyword>
<keyword evidence="1 4" id="KW-0378">Hydrolase</keyword>
<dbReference type="OrthoDB" id="8875216at2"/>
<comment type="caution">
    <text evidence="4">The sequence shown here is derived from an EMBL/GenBank/DDBJ whole genome shotgun (WGS) entry which is preliminary data.</text>
</comment>
<reference evidence="4 5" key="1">
    <citation type="submission" date="2019-07" db="EMBL/GenBank/DDBJ databases">
        <title>The pathways for chlorine oxyanion respiration interact through the shared metabolite chlorate.</title>
        <authorList>
            <person name="Barnum T.P."/>
            <person name="Cheng Y."/>
            <person name="Hill K.A."/>
            <person name="Lucas L.N."/>
            <person name="Carlson H.K."/>
            <person name="Coates J.D."/>
        </authorList>
    </citation>
    <scope>NUCLEOTIDE SEQUENCE [LARGE SCALE GENOMIC DNA]</scope>
    <source>
        <strain evidence="4 5">SFB-3</strain>
    </source>
</reference>
<dbReference type="Pfam" id="PF07687">
    <property type="entry name" value="M20_dimer"/>
    <property type="match status" value="1"/>
</dbReference>
<dbReference type="Gene3D" id="3.40.630.10">
    <property type="entry name" value="Zn peptidases"/>
    <property type="match status" value="1"/>
</dbReference>
<keyword evidence="2" id="KW-0479">Metal-binding</keyword>
<evidence type="ECO:0000313" key="5">
    <source>
        <dbReference type="Proteomes" id="UP000319502"/>
    </source>
</evidence>
<dbReference type="InterPro" id="IPR017439">
    <property type="entry name" value="Amidohydrolase"/>
</dbReference>
<accession>A0A557R2E6</accession>
<comment type="cofactor">
    <cofactor evidence="2">
        <name>Mn(2+)</name>
        <dbReference type="ChEBI" id="CHEBI:29035"/>
    </cofactor>
    <text evidence="2">The Mn(2+) ion enhances activity.</text>
</comment>
<keyword evidence="2" id="KW-0464">Manganese</keyword>
<dbReference type="GO" id="GO:0019877">
    <property type="term" value="P:diaminopimelate biosynthetic process"/>
    <property type="evidence" value="ECO:0007669"/>
    <property type="project" value="UniProtKB-ARBA"/>
</dbReference>
<dbReference type="RefSeq" id="WP_144307841.1">
    <property type="nucleotide sequence ID" value="NZ_VMNK01000002.1"/>
</dbReference>